<organism evidence="2 3">
    <name type="scientific">Actinoplanes digitatis</name>
    <dbReference type="NCBI Taxonomy" id="1868"/>
    <lineage>
        <taxon>Bacteria</taxon>
        <taxon>Bacillati</taxon>
        <taxon>Actinomycetota</taxon>
        <taxon>Actinomycetes</taxon>
        <taxon>Micromonosporales</taxon>
        <taxon>Micromonosporaceae</taxon>
        <taxon>Actinoplanes</taxon>
    </lineage>
</organism>
<comment type="caution">
    <text evidence="2">The sequence shown here is derived from an EMBL/GenBank/DDBJ whole genome shotgun (WGS) entry which is preliminary data.</text>
</comment>
<gene>
    <name evidence="2" type="ORF">BJ971_002362</name>
</gene>
<evidence type="ECO:0000313" key="3">
    <source>
        <dbReference type="Proteomes" id="UP000578112"/>
    </source>
</evidence>
<reference evidence="2 3" key="1">
    <citation type="submission" date="2020-08" db="EMBL/GenBank/DDBJ databases">
        <title>Sequencing the genomes of 1000 actinobacteria strains.</title>
        <authorList>
            <person name="Klenk H.-P."/>
        </authorList>
    </citation>
    <scope>NUCLEOTIDE SEQUENCE [LARGE SCALE GENOMIC DNA]</scope>
    <source>
        <strain evidence="2 3">DSM 43149</strain>
    </source>
</reference>
<evidence type="ECO:0000256" key="1">
    <source>
        <dbReference type="SAM" id="SignalP"/>
    </source>
</evidence>
<evidence type="ECO:0008006" key="4">
    <source>
        <dbReference type="Google" id="ProtNLM"/>
    </source>
</evidence>
<name>A0A7W7HW04_9ACTN</name>
<keyword evidence="3" id="KW-1185">Reference proteome</keyword>
<protein>
    <recommendedName>
        <fullName evidence="4">Alpha/beta hydrolase</fullName>
    </recommendedName>
</protein>
<dbReference type="InterPro" id="IPR029058">
    <property type="entry name" value="AB_hydrolase_fold"/>
</dbReference>
<accession>A0A7W7HW04</accession>
<proteinExistence type="predicted"/>
<feature type="chain" id="PRO_5030844275" description="Alpha/beta hydrolase" evidence="1">
    <location>
        <begin position="27"/>
        <end position="453"/>
    </location>
</feature>
<keyword evidence="1" id="KW-0732">Signal</keyword>
<dbReference type="EMBL" id="JACHNH010000001">
    <property type="protein sequence ID" value="MBB4761806.1"/>
    <property type="molecule type" value="Genomic_DNA"/>
</dbReference>
<dbReference type="RefSeq" id="WP_203709056.1">
    <property type="nucleotide sequence ID" value="NZ_BOMK01000001.1"/>
</dbReference>
<evidence type="ECO:0000313" key="2">
    <source>
        <dbReference type="EMBL" id="MBB4761806.1"/>
    </source>
</evidence>
<dbReference type="Proteomes" id="UP000578112">
    <property type="component" value="Unassembled WGS sequence"/>
</dbReference>
<dbReference type="SUPFAM" id="SSF53474">
    <property type="entry name" value="alpha/beta-Hydrolases"/>
    <property type="match status" value="1"/>
</dbReference>
<sequence length="453" mass="47540">MIRRLATALLLAATLIAGHSPGIATAAPATTTHHTGVLRDGGSWVADVPADWNGTLVLYSHGFGTLAAADAPSPAVQQAMLDRGYALVGSSYDPNGSLWALKSATRDQFESLAAITRIIGRPRLTLALGTSMGGLVSGQEAQIGGHRLDGAVSTCGLMAGGIDLNNYQLDGEYALNRLLRPEQPAKLVGYTAPAEGAAAAAQLSATATAARADAAGRARVALATALLNMPTWSGGQAEPPAPGDAEGIAAAQYEWLVATLPFIMPSRYFIELSAGGNASWNTGVDYAALMARSPHRDTVRALYRTAGLDLRADLADLTRNAAVRADPPAVRSLARTSTLSGHLDVPNLTMHTLYDQLAPVEVEERYARQVRAAGDRGLLRQAYVNRRGHCAFTPSEIIAAVRAVEHRAVTGRWDAAATARHLQADAGALGLGDTPAFVHHRPGRFVNDRHLPG</sequence>
<feature type="signal peptide" evidence="1">
    <location>
        <begin position="1"/>
        <end position="26"/>
    </location>
</feature>
<dbReference type="AlphaFoldDB" id="A0A7W7HW04"/>